<dbReference type="EMBL" id="MGKL01000008">
    <property type="protein sequence ID" value="OGN26227.1"/>
    <property type="molecule type" value="Genomic_DNA"/>
</dbReference>
<evidence type="ECO:0000313" key="1">
    <source>
        <dbReference type="EMBL" id="OGN26227.1"/>
    </source>
</evidence>
<organism evidence="1 2">
    <name type="scientific">Candidatus Yanofskybacteria bacterium RIFCSPLOWO2_01_FULL_44_22</name>
    <dbReference type="NCBI Taxonomy" id="1802697"/>
    <lineage>
        <taxon>Bacteria</taxon>
        <taxon>Candidatus Yanofskyibacteriota</taxon>
    </lineage>
</organism>
<dbReference type="STRING" id="1802697.A2925_04930"/>
<comment type="caution">
    <text evidence="1">The sequence shown here is derived from an EMBL/GenBank/DDBJ whole genome shotgun (WGS) entry which is preliminary data.</text>
</comment>
<protein>
    <submittedName>
        <fullName evidence="1">Uncharacterized protein</fullName>
    </submittedName>
</protein>
<gene>
    <name evidence="1" type="ORF">A2925_04930</name>
</gene>
<accession>A0A1F8GLD9</accession>
<reference evidence="1 2" key="1">
    <citation type="journal article" date="2016" name="Nat. Commun.">
        <title>Thousands of microbial genomes shed light on interconnected biogeochemical processes in an aquifer system.</title>
        <authorList>
            <person name="Anantharaman K."/>
            <person name="Brown C.T."/>
            <person name="Hug L.A."/>
            <person name="Sharon I."/>
            <person name="Castelle C.J."/>
            <person name="Probst A.J."/>
            <person name="Thomas B.C."/>
            <person name="Singh A."/>
            <person name="Wilkins M.J."/>
            <person name="Karaoz U."/>
            <person name="Brodie E.L."/>
            <person name="Williams K.H."/>
            <person name="Hubbard S.S."/>
            <person name="Banfield J.F."/>
        </authorList>
    </citation>
    <scope>NUCLEOTIDE SEQUENCE [LARGE SCALE GENOMIC DNA]</scope>
</reference>
<sequence length="144" mass="16652">MSHVEVIQNGVVIVKPDPRMKRAIRIAQQFINRVGKAVPGLRSLIRHELILHWLHRELRDFAVRQKYRGKTVYVALDEKILVGAVDLAALVRDNAKRFLPVVQFESGIRNAFGLIAREKIISGQKRKAKKRVQTYGEPWQHRTK</sequence>
<dbReference type="Proteomes" id="UP000178256">
    <property type="component" value="Unassembled WGS sequence"/>
</dbReference>
<evidence type="ECO:0000313" key="2">
    <source>
        <dbReference type="Proteomes" id="UP000178256"/>
    </source>
</evidence>
<proteinExistence type="predicted"/>
<name>A0A1F8GLD9_9BACT</name>
<dbReference type="AlphaFoldDB" id="A0A1F8GLD9"/>